<feature type="region of interest" description="Disordered" evidence="7">
    <location>
        <begin position="473"/>
        <end position="507"/>
    </location>
</feature>
<evidence type="ECO:0000256" key="2">
    <source>
        <dbReference type="ARBA" id="ARBA00022658"/>
    </source>
</evidence>
<dbReference type="SUPFAM" id="SSF48065">
    <property type="entry name" value="DBL homology domain (DH-domain)"/>
    <property type="match status" value="1"/>
</dbReference>
<dbReference type="CDD" id="cd11798">
    <property type="entry name" value="SH3_DNMBP_C1"/>
    <property type="match status" value="1"/>
</dbReference>
<dbReference type="PRINTS" id="PR00499">
    <property type="entry name" value="P67PHOX"/>
</dbReference>
<dbReference type="Pfam" id="PF00018">
    <property type="entry name" value="SH3_1"/>
    <property type="match status" value="1"/>
</dbReference>
<reference evidence="11" key="1">
    <citation type="submission" date="2025-08" db="UniProtKB">
        <authorList>
            <consortium name="Ensembl"/>
        </authorList>
    </citation>
    <scope>IDENTIFICATION</scope>
</reference>
<evidence type="ECO:0000256" key="4">
    <source>
        <dbReference type="ARBA" id="ARBA00034103"/>
    </source>
</evidence>
<dbReference type="InterPro" id="IPR035817">
    <property type="entry name" value="DNMBP_SH3_N1"/>
</dbReference>
<dbReference type="PROSITE" id="PS50010">
    <property type="entry name" value="DH_2"/>
    <property type="match status" value="1"/>
</dbReference>
<dbReference type="PROSITE" id="PS51021">
    <property type="entry name" value="BAR"/>
    <property type="match status" value="1"/>
</dbReference>
<feature type="domain" description="SH3" evidence="8">
    <location>
        <begin position="145"/>
        <end position="204"/>
    </location>
</feature>
<evidence type="ECO:0000259" key="10">
    <source>
        <dbReference type="PROSITE" id="PS51021"/>
    </source>
</evidence>
<feature type="region of interest" description="Disordered" evidence="7">
    <location>
        <begin position="217"/>
        <end position="243"/>
    </location>
</feature>
<dbReference type="InterPro" id="IPR027267">
    <property type="entry name" value="AH/BAR_dom_sf"/>
</dbReference>
<dbReference type="SUPFAM" id="SSF103657">
    <property type="entry name" value="BAR/IMD domain-like"/>
    <property type="match status" value="1"/>
</dbReference>
<sequence length="1497" mass="169295">MEAGSVVRAIFDFCPSVSEELPLFVGDIIEVLAVVDEFWLLGKKEDVTGQFPSSFVEVVTIPSLKEGERLYVCICEFTSLELNSLPLHRGDLVILDGTLTGGWLQGRNCWGARGFFPSSCVRELCLSSQSRQWHSQSALLQIPEYSMGQARALMGLSAQLDEELDFREGDVITIIGIPEPGWFEGELEGRRGIFPEGFVELLGPLRTVDESVSSGNCDDCISNGEVDTSTGEEKEPDEDGEQPGTYGIALYRFQALEPNELDFEVGDKIRILGTLEDGWLEGSLKGRTGIFPYRFVKLCPQTRVEETMDLPQESDLTNIPDTSLDCSDLPQESDLTNIPDTSLDCSENSLEAEGKRHEFHEYKAEKSNCVISETSTSTLEHLTSEYEENNQSHWDTDPSGGPLRIPSVGHEQLLVKCSSAKDPSEVVNGVVSQPPVPFHPELQRNQYYSMRGGSHPSPDQYSDSLPLEARTRDYSSLPPRRTSYSQSKTLQKPGPLLHSTSSLTASRAVRPSQLSSQLHGLARCVKKHCTPKESASSFCSTPDRSEMKPGLQDKAPALEAMTRSQGEGNMDLDSKLTQQLIEFEKSLSGPFEEPDKILRHFSIMDFNSEKDIFRGSSKLMTQQELPERRKALRPPPPRPCTPASTPPPVPGDQNLRLDPPLAMRPSRPAPLPPSAQQRTSAVPPSLLTCNRPDWESLEKEAPENVDKTLDQTSPCPLVLVRIQEMEQDLDMCRRAQEELNLLLEEKQEESLRAETLQNLEFYENNIESLNMELQQLREMTLLSQSSSLMAPSGSVSAENPEQRMLEKRAKVIEELLQTERDYIRDLEMCIERIMVPLQQAQDLCFLITEMSLKEHTRFTARIMMRPSRCWKSMRRMRRSRSIFRTPWQILRACTTNVLKYRKGDEDSLMEKISKLNIHSIIKKSNRVSSHLKHLTGFAPQIKDEVFEETEKNFRMQERLIKSFIRDLSLYLQHIRESACVKVVAAVSMWDVCMEKGHRDLEQFEKVHRYISDQLFTNFKERTERLVISPLNQLLSMFTGPHKLVQKRFDKLLDFYNCTERAEKLKDKKTLEELQSARNNYEALNAQLLDELPKFHQYAQGLFSNCVHGYAEAHCDFVRQALEQLKPLLSLLKVTGREGNLIAVFHEEHSRVLQQLQVFTFFPESLPTTKRPFERKTTDRQSTRKPLLGMPSYMLQSEELRASLLARYPPEKLFQAERNFNAAQDLDVSLLEGDLVGVIKKKDPMGSQNRWLIDNGVTKGFVYSSFLKPYNPRRSHSDASVGSHSSTESEHGSSSPRFPRRQNSGGNLTFNPSSMAVSFSSGPCQKQPPDASSQTEFDQGTLSTSLNSEGSPSRCPSDPDSPSQHRPWDSGDAVRDLHQPTPTLRNSRNPRHPEMAGSSTLGRNRQGRDLVKAGARTALSLEDRHEQPESSEAEGNQVYFAVYTFKARNPNELSVSANQRLKILEFKDVTGNTEWWLAEVNGKKGYVPSNYIRKAEYT</sequence>
<dbReference type="FunFam" id="2.30.30.40:FF:000120">
    <property type="entry name" value="dynamin-binding protein isoform X1"/>
    <property type="match status" value="1"/>
</dbReference>
<dbReference type="PROSITE" id="PS50002">
    <property type="entry name" value="SH3"/>
    <property type="match status" value="6"/>
</dbReference>
<feature type="region of interest" description="Disordered" evidence="7">
    <location>
        <begin position="621"/>
        <end position="690"/>
    </location>
</feature>
<dbReference type="GeneTree" id="ENSGT00950000183088"/>
<dbReference type="InterPro" id="IPR001452">
    <property type="entry name" value="SH3_domain"/>
</dbReference>
<feature type="domain" description="SH3" evidence="8">
    <location>
        <begin position="1433"/>
        <end position="1496"/>
    </location>
</feature>
<keyword evidence="12" id="KW-1185">Reference proteome</keyword>
<feature type="region of interest" description="Disordered" evidence="7">
    <location>
        <begin position="1271"/>
        <end position="1407"/>
    </location>
</feature>
<dbReference type="InterPro" id="IPR035818">
    <property type="entry name" value="DNMBP_SH3_N2"/>
</dbReference>
<evidence type="ECO:0000256" key="1">
    <source>
        <dbReference type="ARBA" id="ARBA00022443"/>
    </source>
</evidence>
<dbReference type="FunFam" id="2.30.30.40:FF:000165">
    <property type="entry name" value="dynamin-binding protein isoform X1"/>
    <property type="match status" value="1"/>
</dbReference>
<keyword evidence="3" id="KW-0770">Synapse</keyword>
<evidence type="ECO:0000256" key="3">
    <source>
        <dbReference type="ARBA" id="ARBA00023018"/>
    </source>
</evidence>
<dbReference type="PANTHER" id="PTHR22834:SF19">
    <property type="entry name" value="DYNAMIN-BINDING PROTEIN"/>
    <property type="match status" value="1"/>
</dbReference>
<dbReference type="FunFam" id="2.30.30.40:FF:000138">
    <property type="entry name" value="dynamin-binding protein isoform X1"/>
    <property type="match status" value="1"/>
</dbReference>
<evidence type="ECO:0000256" key="7">
    <source>
        <dbReference type="SAM" id="MobiDB-lite"/>
    </source>
</evidence>
<dbReference type="GO" id="GO:0005737">
    <property type="term" value="C:cytoplasm"/>
    <property type="evidence" value="ECO:0007669"/>
    <property type="project" value="InterPro"/>
</dbReference>
<dbReference type="SMART" id="SM00326">
    <property type="entry name" value="SH3"/>
    <property type="match status" value="6"/>
</dbReference>
<dbReference type="CDD" id="cd11795">
    <property type="entry name" value="SH3_DNMBP_N2"/>
    <property type="match status" value="1"/>
</dbReference>
<dbReference type="InterPro" id="IPR035820">
    <property type="entry name" value="DNMBP_SH3_C1"/>
</dbReference>
<dbReference type="Gene3D" id="1.20.900.10">
    <property type="entry name" value="Dbl homology (DH) domain"/>
    <property type="match status" value="1"/>
</dbReference>
<dbReference type="Pfam" id="PF07653">
    <property type="entry name" value="SH3_2"/>
    <property type="match status" value="2"/>
</dbReference>
<dbReference type="GO" id="GO:0060271">
    <property type="term" value="P:cilium assembly"/>
    <property type="evidence" value="ECO:0007669"/>
    <property type="project" value="TreeGrafter"/>
</dbReference>
<dbReference type="InterPro" id="IPR036028">
    <property type="entry name" value="SH3-like_dom_sf"/>
</dbReference>
<feature type="compositionally biased region" description="Pro residues" evidence="7">
    <location>
        <begin position="633"/>
        <end position="650"/>
    </location>
</feature>
<proteinExistence type="predicted"/>
<dbReference type="PANTHER" id="PTHR22834">
    <property type="entry name" value="NUCLEAR FUSION PROTEIN FUS2"/>
    <property type="match status" value="1"/>
</dbReference>
<dbReference type="FunFam" id="2.30.30.40:FF:000084">
    <property type="entry name" value="dynamin-binding protein isoform X1"/>
    <property type="match status" value="1"/>
</dbReference>
<feature type="domain" description="SH3" evidence="8">
    <location>
        <begin position="66"/>
        <end position="126"/>
    </location>
</feature>
<feature type="domain" description="SH3" evidence="8">
    <location>
        <begin position="242"/>
        <end position="301"/>
    </location>
</feature>
<name>A0A8C6E3R5_MOSMO</name>
<feature type="domain" description="SH3" evidence="8">
    <location>
        <begin position="2"/>
        <end position="61"/>
    </location>
</feature>
<feature type="domain" description="BAR" evidence="10">
    <location>
        <begin position="931"/>
        <end position="1140"/>
    </location>
</feature>
<dbReference type="CDD" id="cd07589">
    <property type="entry name" value="BAR_DNMBP"/>
    <property type="match status" value="1"/>
</dbReference>
<dbReference type="GO" id="GO:0045202">
    <property type="term" value="C:synapse"/>
    <property type="evidence" value="ECO:0007669"/>
    <property type="project" value="UniProtKB-SubCell"/>
</dbReference>
<dbReference type="FunFam" id="1.20.1270.60:FF:000027">
    <property type="entry name" value="dynamin-binding protein isoform X1"/>
    <property type="match status" value="1"/>
</dbReference>
<evidence type="ECO:0000313" key="12">
    <source>
        <dbReference type="Proteomes" id="UP000694544"/>
    </source>
</evidence>
<reference evidence="11" key="2">
    <citation type="submission" date="2025-09" db="UniProtKB">
        <authorList>
            <consortium name="Ensembl"/>
        </authorList>
    </citation>
    <scope>IDENTIFICATION</scope>
</reference>
<feature type="domain" description="DH" evidence="9">
    <location>
        <begin position="807"/>
        <end position="858"/>
    </location>
</feature>
<dbReference type="SUPFAM" id="SSF50044">
    <property type="entry name" value="SH3-domain"/>
    <property type="match status" value="6"/>
</dbReference>
<dbReference type="InterPro" id="IPR035899">
    <property type="entry name" value="DBL_dom_sf"/>
</dbReference>
<comment type="subcellular location">
    <subcellularLocation>
        <location evidence="4">Synapse</location>
    </subcellularLocation>
</comment>
<dbReference type="GO" id="GO:0005085">
    <property type="term" value="F:guanyl-nucleotide exchange factor activity"/>
    <property type="evidence" value="ECO:0007669"/>
    <property type="project" value="UniProtKB-KW"/>
</dbReference>
<keyword evidence="2" id="KW-0344">Guanine-nucleotide releasing factor</keyword>
<dbReference type="InterPro" id="IPR035819">
    <property type="entry name" value="DNMBP_SH3_N3"/>
</dbReference>
<gene>
    <name evidence="11" type="primary">DNMBP</name>
</gene>
<dbReference type="InterPro" id="IPR000219">
    <property type="entry name" value="DH_dom"/>
</dbReference>
<dbReference type="Gene3D" id="1.20.1270.60">
    <property type="entry name" value="Arfaptin homology (AH) domain/BAR domain"/>
    <property type="match status" value="1"/>
</dbReference>
<organism evidence="11 12">
    <name type="scientific">Moschus moschiferus</name>
    <name type="common">Siberian musk deer</name>
    <name type="synonym">Moschus sibiricus</name>
    <dbReference type="NCBI Taxonomy" id="68415"/>
    <lineage>
        <taxon>Eukaryota</taxon>
        <taxon>Metazoa</taxon>
        <taxon>Chordata</taxon>
        <taxon>Craniata</taxon>
        <taxon>Vertebrata</taxon>
        <taxon>Euteleostomi</taxon>
        <taxon>Mammalia</taxon>
        <taxon>Eutheria</taxon>
        <taxon>Laurasiatheria</taxon>
        <taxon>Artiodactyla</taxon>
        <taxon>Ruminantia</taxon>
        <taxon>Pecora</taxon>
        <taxon>Moschidae</taxon>
        <taxon>Moschus</taxon>
    </lineage>
</organism>
<dbReference type="FunFam" id="2.30.30.40:FF:000066">
    <property type="entry name" value="dynamin-binding protein isoform X1"/>
    <property type="match status" value="1"/>
</dbReference>
<feature type="compositionally biased region" description="Polar residues" evidence="7">
    <location>
        <begin position="1300"/>
        <end position="1349"/>
    </location>
</feature>
<dbReference type="InterPro" id="IPR051492">
    <property type="entry name" value="Dynamin-Rho_GEF"/>
</dbReference>
<accession>A0A8C6E3R5</accession>
<keyword evidence="6" id="KW-0175">Coiled coil</keyword>
<keyword evidence="1 5" id="KW-0728">SH3 domain</keyword>
<dbReference type="Pfam" id="PF14604">
    <property type="entry name" value="SH3_9"/>
    <property type="match status" value="2"/>
</dbReference>
<dbReference type="CDD" id="cd12141">
    <property type="entry name" value="SH3_DNMBP_C2"/>
    <property type="match status" value="1"/>
</dbReference>
<dbReference type="Pfam" id="PF03114">
    <property type="entry name" value="BAR"/>
    <property type="match status" value="1"/>
</dbReference>
<dbReference type="CDD" id="cd11796">
    <property type="entry name" value="SH3_DNMBP_N3"/>
    <property type="match status" value="1"/>
</dbReference>
<dbReference type="CDD" id="cd11794">
    <property type="entry name" value="SH3_DNMBP_N1"/>
    <property type="match status" value="1"/>
</dbReference>
<dbReference type="FunFam" id="2.30.30.40:FF:000160">
    <property type="entry name" value="dynamin-binding protein isoform X1"/>
    <property type="match status" value="1"/>
</dbReference>
<evidence type="ECO:0000256" key="6">
    <source>
        <dbReference type="SAM" id="Coils"/>
    </source>
</evidence>
<evidence type="ECO:0000256" key="5">
    <source>
        <dbReference type="PROSITE-ProRule" id="PRU00192"/>
    </source>
</evidence>
<evidence type="ECO:0000259" key="9">
    <source>
        <dbReference type="PROSITE" id="PS50010"/>
    </source>
</evidence>
<dbReference type="Ensembl" id="ENSMMST00000028213.1">
    <property type="protein sequence ID" value="ENSMMSP00000025546.1"/>
    <property type="gene ID" value="ENSMMSG00000019235.1"/>
</dbReference>
<dbReference type="Proteomes" id="UP000694544">
    <property type="component" value="Unplaced"/>
</dbReference>
<dbReference type="Gene3D" id="2.30.30.40">
    <property type="entry name" value="SH3 Domains"/>
    <property type="match status" value="6"/>
</dbReference>
<feature type="coiled-coil region" evidence="6">
    <location>
        <begin position="722"/>
        <end position="779"/>
    </location>
</feature>
<feature type="compositionally biased region" description="Low complexity" evidence="7">
    <location>
        <begin position="1350"/>
        <end position="1361"/>
    </location>
</feature>
<evidence type="ECO:0000259" key="8">
    <source>
        <dbReference type="PROSITE" id="PS50002"/>
    </source>
</evidence>
<feature type="compositionally biased region" description="Basic and acidic residues" evidence="7">
    <location>
        <begin position="1365"/>
        <end position="1377"/>
    </location>
</feature>
<evidence type="ECO:0000313" key="11">
    <source>
        <dbReference type="Ensembl" id="ENSMMSP00000025546.1"/>
    </source>
</evidence>
<dbReference type="InterPro" id="IPR004148">
    <property type="entry name" value="BAR_dom"/>
</dbReference>
<dbReference type="CDD" id="cd11797">
    <property type="entry name" value="SH3_DNMBP_N4"/>
    <property type="match status" value="1"/>
</dbReference>
<protein>
    <submittedName>
        <fullName evidence="11">Dynamin binding protein</fullName>
    </submittedName>
</protein>
<feature type="domain" description="SH3" evidence="8">
    <location>
        <begin position="1208"/>
        <end position="1271"/>
    </location>
</feature>
<dbReference type="SMART" id="SM00721">
    <property type="entry name" value="BAR"/>
    <property type="match status" value="1"/>
</dbReference>